<accession>A0A067BF84</accession>
<reference evidence="2 3" key="1">
    <citation type="journal article" date="2013" name="PLoS Genet.">
        <title>Distinctive expansion of potential virulence genes in the genome of the oomycete fish pathogen Saprolegnia parasitica.</title>
        <authorList>
            <person name="Jiang R.H."/>
            <person name="de Bruijn I."/>
            <person name="Haas B.J."/>
            <person name="Belmonte R."/>
            <person name="Lobach L."/>
            <person name="Christie J."/>
            <person name="van den Ackerveken G."/>
            <person name="Bottin A."/>
            <person name="Bulone V."/>
            <person name="Diaz-Moreno S.M."/>
            <person name="Dumas B."/>
            <person name="Fan L."/>
            <person name="Gaulin E."/>
            <person name="Govers F."/>
            <person name="Grenville-Briggs L.J."/>
            <person name="Horner N.R."/>
            <person name="Levin J.Z."/>
            <person name="Mammella M."/>
            <person name="Meijer H.J."/>
            <person name="Morris P."/>
            <person name="Nusbaum C."/>
            <person name="Oome S."/>
            <person name="Phillips A.J."/>
            <person name="van Rooyen D."/>
            <person name="Rzeszutek E."/>
            <person name="Saraiva M."/>
            <person name="Secombes C.J."/>
            <person name="Seidl M.F."/>
            <person name="Snel B."/>
            <person name="Stassen J.H."/>
            <person name="Sykes S."/>
            <person name="Tripathy S."/>
            <person name="van den Berg H."/>
            <person name="Vega-Arreguin J.C."/>
            <person name="Wawra S."/>
            <person name="Young S.K."/>
            <person name="Zeng Q."/>
            <person name="Dieguez-Uribeondo J."/>
            <person name="Russ C."/>
            <person name="Tyler B.M."/>
            <person name="van West P."/>
        </authorList>
    </citation>
    <scope>NUCLEOTIDE SEQUENCE [LARGE SCALE GENOMIC DNA]</scope>
    <source>
        <strain evidence="2 3">CBS 223.65</strain>
    </source>
</reference>
<dbReference type="GeneID" id="24139068"/>
<protein>
    <submittedName>
        <fullName evidence="2">Uncharacterized protein</fullName>
    </submittedName>
</protein>
<organism evidence="2 3">
    <name type="scientific">Saprolegnia parasitica (strain CBS 223.65)</name>
    <dbReference type="NCBI Taxonomy" id="695850"/>
    <lineage>
        <taxon>Eukaryota</taxon>
        <taxon>Sar</taxon>
        <taxon>Stramenopiles</taxon>
        <taxon>Oomycota</taxon>
        <taxon>Saprolegniomycetes</taxon>
        <taxon>Saprolegniales</taxon>
        <taxon>Saprolegniaceae</taxon>
        <taxon>Saprolegnia</taxon>
    </lineage>
</organism>
<evidence type="ECO:0000256" key="1">
    <source>
        <dbReference type="SAM" id="MobiDB-lite"/>
    </source>
</evidence>
<dbReference type="Proteomes" id="UP000030745">
    <property type="component" value="Unassembled WGS sequence"/>
</dbReference>
<feature type="region of interest" description="Disordered" evidence="1">
    <location>
        <begin position="347"/>
        <end position="375"/>
    </location>
</feature>
<dbReference type="AlphaFoldDB" id="A0A067BF84"/>
<evidence type="ECO:0000313" key="2">
    <source>
        <dbReference type="EMBL" id="KDO17044.1"/>
    </source>
</evidence>
<gene>
    <name evidence="2" type="ORF">SPRG_17530</name>
</gene>
<name>A0A067BF84_SAPPC</name>
<dbReference type="OrthoDB" id="79337at2759"/>
<dbReference type="RefSeq" id="XP_012212247.1">
    <property type="nucleotide sequence ID" value="XM_012356857.1"/>
</dbReference>
<proteinExistence type="predicted"/>
<evidence type="ECO:0000313" key="3">
    <source>
        <dbReference type="Proteomes" id="UP000030745"/>
    </source>
</evidence>
<feature type="compositionally biased region" description="Low complexity" evidence="1">
    <location>
        <begin position="357"/>
        <end position="375"/>
    </location>
</feature>
<dbReference type="KEGG" id="spar:SPRG_17530"/>
<dbReference type="EMBL" id="KK583805">
    <property type="protein sequence ID" value="KDO17044.1"/>
    <property type="molecule type" value="Genomic_DNA"/>
</dbReference>
<keyword evidence="3" id="KW-1185">Reference proteome</keyword>
<dbReference type="VEuPathDB" id="FungiDB:SPRG_17530"/>
<sequence>MQKITLGLSTEELASLSQQLCCLENALEHATEPTDEIRASLTQVHADLASIPTDPTATPDELVLVPMVERLRKSLAHLGTNLDALATNDATPGMDGDENVDGDTWQSVLSSISLPTALAKLESGSIAKELEQQATPMTPLSVHEALAEKVQRLLQAADDQQEAYDARMFAVATELQIAQETNTTSSHANAALDELRQQFQTLPTSDMVSQLHASLKTKADKADIARLQRDQNDQQSTVGLSKIPLKCLSCDQYLPRPKFASTNEAWNPAAPVVSPRNTVNLRPIEVPKRDRATTASALRTSAGGPSRAIVGAKLTKPRVEYVENVVTKLERPRPMTAEPRGYTLQSTPFEMAMPGDATPSSASSSSLRPPTSSLLSDKQRYSFYYLGNNNSNNTNNNTSGS</sequence>